<reference evidence="2 3" key="1">
    <citation type="journal article" date="2014" name="PLoS ONE">
        <title>Global Analysis of Gene Expression Profiles in Physic Nut (Jatropha curcas L.) Seedlings Exposed to Salt Stress.</title>
        <authorList>
            <person name="Zhang L."/>
            <person name="Zhang C."/>
            <person name="Wu P."/>
            <person name="Chen Y."/>
            <person name="Li M."/>
            <person name="Jiang H."/>
            <person name="Wu G."/>
        </authorList>
    </citation>
    <scope>NUCLEOTIDE SEQUENCE [LARGE SCALE GENOMIC DNA]</scope>
    <source>
        <strain evidence="3">cv. GZQX0401</strain>
        <tissue evidence="2">Young leaves</tissue>
    </source>
</reference>
<organism evidence="2 3">
    <name type="scientific">Jatropha curcas</name>
    <name type="common">Barbados nut</name>
    <dbReference type="NCBI Taxonomy" id="180498"/>
    <lineage>
        <taxon>Eukaryota</taxon>
        <taxon>Viridiplantae</taxon>
        <taxon>Streptophyta</taxon>
        <taxon>Embryophyta</taxon>
        <taxon>Tracheophyta</taxon>
        <taxon>Spermatophyta</taxon>
        <taxon>Magnoliopsida</taxon>
        <taxon>eudicotyledons</taxon>
        <taxon>Gunneridae</taxon>
        <taxon>Pentapetalae</taxon>
        <taxon>rosids</taxon>
        <taxon>fabids</taxon>
        <taxon>Malpighiales</taxon>
        <taxon>Euphorbiaceae</taxon>
        <taxon>Crotonoideae</taxon>
        <taxon>Jatropheae</taxon>
        <taxon>Jatropha</taxon>
    </lineage>
</organism>
<evidence type="ECO:0000313" key="3">
    <source>
        <dbReference type="Proteomes" id="UP000027138"/>
    </source>
</evidence>
<evidence type="ECO:0000313" key="2">
    <source>
        <dbReference type="EMBL" id="KDP20248.1"/>
    </source>
</evidence>
<feature type="region of interest" description="Disordered" evidence="1">
    <location>
        <begin position="115"/>
        <end position="147"/>
    </location>
</feature>
<proteinExistence type="predicted"/>
<keyword evidence="3" id="KW-1185">Reference proteome</keyword>
<protein>
    <submittedName>
        <fullName evidence="2">Uncharacterized protein</fullName>
    </submittedName>
</protein>
<name>A0A067JC06_JATCU</name>
<dbReference type="AlphaFoldDB" id="A0A067JC06"/>
<accession>A0A067JC06</accession>
<gene>
    <name evidence="2" type="ORF">JCGZ_09349</name>
</gene>
<sequence length="147" mass="17256">MVLNVWEDNDEEWFNPVDGWVESEDDLIVNPITLNVWSSEEEERVALKTSFYDGPEYNDEEWFNHMDGWVESEHDLIVNPITLNVWSSEEEEEAKEVNNMTRSSRVYQLDMNKAKVAENEKASPSIKPEEDIKDDENKRRVEKEGSS</sequence>
<dbReference type="EMBL" id="KK916679">
    <property type="protein sequence ID" value="KDP20248.1"/>
    <property type="molecule type" value="Genomic_DNA"/>
</dbReference>
<evidence type="ECO:0000256" key="1">
    <source>
        <dbReference type="SAM" id="MobiDB-lite"/>
    </source>
</evidence>
<dbReference type="Proteomes" id="UP000027138">
    <property type="component" value="Unassembled WGS sequence"/>
</dbReference>